<dbReference type="AlphaFoldDB" id="A0AAV3F1G5"/>
<organism evidence="1 2">
    <name type="scientific">Myroides odoratimimus CIP 101113</name>
    <dbReference type="NCBI Taxonomy" id="883154"/>
    <lineage>
        <taxon>Bacteria</taxon>
        <taxon>Pseudomonadati</taxon>
        <taxon>Bacteroidota</taxon>
        <taxon>Flavobacteriia</taxon>
        <taxon>Flavobacteriales</taxon>
        <taxon>Flavobacteriaceae</taxon>
        <taxon>Myroides</taxon>
    </lineage>
</organism>
<sequence>MNESISNQIVDKISKSKRGEIFFANDFVKYGTADNI</sequence>
<comment type="caution">
    <text evidence="1">The sequence shown here is derived from an EMBL/GenBank/DDBJ whole genome shotgun (WGS) entry which is preliminary data.</text>
</comment>
<dbReference type="Proteomes" id="UP000004834">
    <property type="component" value="Unassembled WGS sequence"/>
</dbReference>
<proteinExistence type="predicted"/>
<gene>
    <name evidence="1" type="ORF">HMPREF9715_02291</name>
</gene>
<protein>
    <submittedName>
        <fullName evidence="1">Uncharacterized protein</fullName>
    </submittedName>
</protein>
<name>A0AAV3F1G5_9FLAO</name>
<reference evidence="1 2" key="1">
    <citation type="submission" date="2011-11" db="EMBL/GenBank/DDBJ databases">
        <title>The Genome Sequence of Myroides odoratimimus CIP 101113.</title>
        <authorList>
            <person name="Earl A."/>
            <person name="Ward D."/>
            <person name="Feldgarden M."/>
            <person name="Gevers D."/>
            <person name="Huys G."/>
            <person name="Young S.K."/>
            <person name="Zeng Q."/>
            <person name="Gargeya S."/>
            <person name="Fitzgerald M."/>
            <person name="Haas B."/>
            <person name="Abouelleil A."/>
            <person name="Alvarado L."/>
            <person name="Arachchi H.M."/>
            <person name="Berlin A."/>
            <person name="Brown A."/>
            <person name="Chapman S.B."/>
            <person name="Chen Z."/>
            <person name="Dunbar C."/>
            <person name="Freedman E."/>
            <person name="Gearin G."/>
            <person name="Goldberg J."/>
            <person name="Griggs A."/>
            <person name="Gujja S."/>
            <person name="Heiman D."/>
            <person name="Howarth C."/>
            <person name="Larson L."/>
            <person name="Lui A."/>
            <person name="MacDonald P.J.P."/>
            <person name="Montmayeur A."/>
            <person name="Murphy C."/>
            <person name="Neiman D."/>
            <person name="Pearson M."/>
            <person name="Priest M."/>
            <person name="Roberts A."/>
            <person name="Saif S."/>
            <person name="Shea T."/>
            <person name="Shenoy N."/>
            <person name="Sisk P."/>
            <person name="Stolte C."/>
            <person name="Sykes S."/>
            <person name="Wortman J."/>
            <person name="Nusbaum C."/>
            <person name="Birren B."/>
        </authorList>
    </citation>
    <scope>NUCLEOTIDE SEQUENCE [LARGE SCALE GENOMIC DNA]</scope>
    <source>
        <strain evidence="1 2">CIP 101113</strain>
    </source>
</reference>
<evidence type="ECO:0000313" key="1">
    <source>
        <dbReference type="EMBL" id="EHO09738.1"/>
    </source>
</evidence>
<dbReference type="EMBL" id="AGEE01000030">
    <property type="protein sequence ID" value="EHO09738.1"/>
    <property type="molecule type" value="Genomic_DNA"/>
</dbReference>
<evidence type="ECO:0000313" key="2">
    <source>
        <dbReference type="Proteomes" id="UP000004834"/>
    </source>
</evidence>
<accession>A0AAV3F1G5</accession>